<dbReference type="AlphaFoldDB" id="A0A937CTI2"/>
<evidence type="ECO:0000313" key="3">
    <source>
        <dbReference type="Proteomes" id="UP000599109"/>
    </source>
</evidence>
<comment type="caution">
    <text evidence="2">The sequence shown here is derived from an EMBL/GenBank/DDBJ whole genome shotgun (WGS) entry which is preliminary data.</text>
</comment>
<gene>
    <name evidence="2" type="ORF">JJ685_08075</name>
</gene>
<dbReference type="EMBL" id="JAEQNE010000002">
    <property type="protein sequence ID" value="MBL0391097.1"/>
    <property type="molecule type" value="Genomic_DNA"/>
</dbReference>
<evidence type="ECO:0000256" key="1">
    <source>
        <dbReference type="SAM" id="MobiDB-lite"/>
    </source>
</evidence>
<accession>A0A937CTI2</accession>
<feature type="region of interest" description="Disordered" evidence="1">
    <location>
        <begin position="139"/>
        <end position="175"/>
    </location>
</feature>
<evidence type="ECO:0000313" key="2">
    <source>
        <dbReference type="EMBL" id="MBL0391097.1"/>
    </source>
</evidence>
<reference evidence="2 3" key="1">
    <citation type="journal article" date="2017" name="Int. J. Syst. Evol. Microbiol.">
        <title>Ramlibacter monticola sp. nov., isolated from forest soil.</title>
        <authorList>
            <person name="Chaudhary D.K."/>
            <person name="Kim J."/>
        </authorList>
    </citation>
    <scope>NUCLEOTIDE SEQUENCE [LARGE SCALE GENOMIC DNA]</scope>
    <source>
        <strain evidence="2 3">KACC 19175</strain>
    </source>
</reference>
<keyword evidence="3" id="KW-1185">Reference proteome</keyword>
<protein>
    <submittedName>
        <fullName evidence="2">Uncharacterized protein</fullName>
    </submittedName>
</protein>
<name>A0A937CTI2_9BURK</name>
<sequence>MQRLLSVAADARTHDSGQIAVIPRRCVRHPQRPVSKVLLTLPSAAANWTRERPLARGLNWHSRPVANLRLTELGAENQSFDPSRFRLMRGSDRFIEGLFTMRRPDDFVPANHPLRRIRVMAREALVRMNGLFSRMYAGRRQGRPTRHLAGGGQGPAQRTRVTSAANKPPGRRRQGLIATFSTPSRWWAKSS</sequence>
<dbReference type="Proteomes" id="UP000599109">
    <property type="component" value="Unassembled WGS sequence"/>
</dbReference>
<organism evidence="2 3">
    <name type="scientific">Ramlibacter monticola</name>
    <dbReference type="NCBI Taxonomy" id="1926872"/>
    <lineage>
        <taxon>Bacteria</taxon>
        <taxon>Pseudomonadati</taxon>
        <taxon>Pseudomonadota</taxon>
        <taxon>Betaproteobacteria</taxon>
        <taxon>Burkholderiales</taxon>
        <taxon>Comamonadaceae</taxon>
        <taxon>Ramlibacter</taxon>
    </lineage>
</organism>
<proteinExistence type="predicted"/>